<name>A0A8J3U1U5_9ACTN</name>
<organism evidence="1 2">
    <name type="scientific">Planotetraspora mira</name>
    <dbReference type="NCBI Taxonomy" id="58121"/>
    <lineage>
        <taxon>Bacteria</taxon>
        <taxon>Bacillati</taxon>
        <taxon>Actinomycetota</taxon>
        <taxon>Actinomycetes</taxon>
        <taxon>Streptosporangiales</taxon>
        <taxon>Streptosporangiaceae</taxon>
        <taxon>Planotetraspora</taxon>
    </lineage>
</organism>
<keyword evidence="2" id="KW-1185">Reference proteome</keyword>
<accession>A0A8J3U1U5</accession>
<gene>
    <name evidence="1" type="ORF">Pmi06nite_79410</name>
</gene>
<protein>
    <submittedName>
        <fullName evidence="1">Uncharacterized protein</fullName>
    </submittedName>
</protein>
<sequence>MAAPYIEPCEMIVNEDGSPLARSCGPPERSSRVPDTWEAIRITRKKLRSTLAGEGTGRWSDWQTVASCNRGRTAPAIAFAGVRHGDEMGVCAEVERTEGHERFAGAGLQVDSRPGLTPVAGALHSGWLDSRIPLRHRPV</sequence>
<proteinExistence type="predicted"/>
<comment type="caution">
    <text evidence="1">The sequence shown here is derived from an EMBL/GenBank/DDBJ whole genome shotgun (WGS) entry which is preliminary data.</text>
</comment>
<dbReference type="EMBL" id="BOOO01000051">
    <property type="protein sequence ID" value="GII34499.1"/>
    <property type="molecule type" value="Genomic_DNA"/>
</dbReference>
<dbReference type="AlphaFoldDB" id="A0A8J3U1U5"/>
<reference evidence="1 2" key="1">
    <citation type="submission" date="2021-01" db="EMBL/GenBank/DDBJ databases">
        <title>Whole genome shotgun sequence of Planotetraspora mira NBRC 15435.</title>
        <authorList>
            <person name="Komaki H."/>
            <person name="Tamura T."/>
        </authorList>
    </citation>
    <scope>NUCLEOTIDE SEQUENCE [LARGE SCALE GENOMIC DNA]</scope>
    <source>
        <strain evidence="1 2">NBRC 15435</strain>
    </source>
</reference>
<evidence type="ECO:0000313" key="1">
    <source>
        <dbReference type="EMBL" id="GII34499.1"/>
    </source>
</evidence>
<dbReference type="Proteomes" id="UP000650628">
    <property type="component" value="Unassembled WGS sequence"/>
</dbReference>
<evidence type="ECO:0000313" key="2">
    <source>
        <dbReference type="Proteomes" id="UP000650628"/>
    </source>
</evidence>